<gene>
    <name evidence="2" type="ORF">CSA25_03045</name>
</gene>
<evidence type="ECO:0000313" key="2">
    <source>
        <dbReference type="EMBL" id="PIE62885.1"/>
    </source>
</evidence>
<dbReference type="GO" id="GO:0005829">
    <property type="term" value="C:cytosol"/>
    <property type="evidence" value="ECO:0007669"/>
    <property type="project" value="TreeGrafter"/>
</dbReference>
<dbReference type="GO" id="GO:0006935">
    <property type="term" value="P:chemotaxis"/>
    <property type="evidence" value="ECO:0007669"/>
    <property type="project" value="InterPro"/>
</dbReference>
<dbReference type="AlphaFoldDB" id="A0A2G6MS99"/>
<dbReference type="PROSITE" id="PS50851">
    <property type="entry name" value="CHEW"/>
    <property type="match status" value="1"/>
</dbReference>
<dbReference type="PANTHER" id="PTHR22617">
    <property type="entry name" value="CHEMOTAXIS SENSOR HISTIDINE KINASE-RELATED"/>
    <property type="match status" value="1"/>
</dbReference>
<dbReference type="InterPro" id="IPR039315">
    <property type="entry name" value="CheW"/>
</dbReference>
<reference evidence="2 3" key="1">
    <citation type="submission" date="2017-10" db="EMBL/GenBank/DDBJ databases">
        <title>Novel microbial diversity and functional potential in the marine mammal oral microbiome.</title>
        <authorList>
            <person name="Dudek N.K."/>
            <person name="Sun C.L."/>
            <person name="Burstein D."/>
            <person name="Kantor R.S."/>
            <person name="Aliaga Goltsman D.S."/>
            <person name="Bik E.M."/>
            <person name="Thomas B.C."/>
            <person name="Banfield J.F."/>
            <person name="Relman D.A."/>
        </authorList>
    </citation>
    <scope>NUCLEOTIDE SEQUENCE [LARGE SCALE GENOMIC DNA]</scope>
    <source>
        <strain evidence="2">DOLJORAL78_47_202</strain>
    </source>
</reference>
<accession>A0A2G6MS99</accession>
<evidence type="ECO:0000313" key="3">
    <source>
        <dbReference type="Proteomes" id="UP000231203"/>
    </source>
</evidence>
<dbReference type="EMBL" id="PDTI01000026">
    <property type="protein sequence ID" value="PIE62885.1"/>
    <property type="molecule type" value="Genomic_DNA"/>
</dbReference>
<name>A0A2G6MS99_9BACT</name>
<dbReference type="PANTHER" id="PTHR22617:SF23">
    <property type="entry name" value="CHEMOTAXIS PROTEIN CHEW"/>
    <property type="match status" value="1"/>
</dbReference>
<feature type="domain" description="CheW-like" evidence="1">
    <location>
        <begin position="12"/>
        <end position="149"/>
    </location>
</feature>
<evidence type="ECO:0000259" key="1">
    <source>
        <dbReference type="PROSITE" id="PS50851"/>
    </source>
</evidence>
<dbReference type="SUPFAM" id="SSF50341">
    <property type="entry name" value="CheW-like"/>
    <property type="match status" value="1"/>
</dbReference>
<dbReference type="Pfam" id="PF01584">
    <property type="entry name" value="CheW"/>
    <property type="match status" value="1"/>
</dbReference>
<dbReference type="InterPro" id="IPR036061">
    <property type="entry name" value="CheW-like_dom_sf"/>
</dbReference>
<protein>
    <submittedName>
        <fullName evidence="2">Chemotaxis protein CheW</fullName>
    </submittedName>
</protein>
<dbReference type="Proteomes" id="UP000231203">
    <property type="component" value="Unassembled WGS sequence"/>
</dbReference>
<sequence>MKKKTQETTSNDIEFSTFYVGGAICGIDILNIQEINKHFEITQVPQSSDYVKGILNLRGRIVTIIDLGKKLGLSPVAPSKDNRNIIVNSENEHIGLLVDAISDVVITQKENIESAPSNIGDIKGKYFQGVLKTKNQLIGIIDIDEVLKE</sequence>
<dbReference type="Gene3D" id="2.40.50.180">
    <property type="entry name" value="CheA-289, Domain 4"/>
    <property type="match status" value="1"/>
</dbReference>
<dbReference type="SMART" id="SM00260">
    <property type="entry name" value="CheW"/>
    <property type="match status" value="1"/>
</dbReference>
<proteinExistence type="predicted"/>
<dbReference type="GO" id="GO:0007165">
    <property type="term" value="P:signal transduction"/>
    <property type="evidence" value="ECO:0007669"/>
    <property type="project" value="InterPro"/>
</dbReference>
<dbReference type="InterPro" id="IPR002545">
    <property type="entry name" value="CheW-lke_dom"/>
</dbReference>
<comment type="caution">
    <text evidence="2">The sequence shown here is derived from an EMBL/GenBank/DDBJ whole genome shotgun (WGS) entry which is preliminary data.</text>
</comment>
<organism evidence="2 3">
    <name type="scientific">Desulfobacter postgatei</name>
    <dbReference type="NCBI Taxonomy" id="2293"/>
    <lineage>
        <taxon>Bacteria</taxon>
        <taxon>Pseudomonadati</taxon>
        <taxon>Thermodesulfobacteriota</taxon>
        <taxon>Desulfobacteria</taxon>
        <taxon>Desulfobacterales</taxon>
        <taxon>Desulfobacteraceae</taxon>
        <taxon>Desulfobacter</taxon>
    </lineage>
</organism>
<dbReference type="Gene3D" id="2.30.30.40">
    <property type="entry name" value="SH3 Domains"/>
    <property type="match status" value="1"/>
</dbReference>